<evidence type="ECO:0000313" key="9">
    <source>
        <dbReference type="Proteomes" id="UP000007875"/>
    </source>
</evidence>
<dbReference type="FunFam" id="1.10.287.110:FF:000070">
    <property type="entry name" value="Endoplasmic reticulum protein, putative"/>
    <property type="match status" value="1"/>
</dbReference>
<evidence type="ECO:0000256" key="2">
    <source>
        <dbReference type="ARBA" id="ARBA00022692"/>
    </source>
</evidence>
<comment type="subcellular location">
    <subcellularLocation>
        <location evidence="1">Endoplasmic reticulum membrane</location>
        <topology evidence="1">Single-pass membrane protein</topology>
    </subcellularLocation>
</comment>
<dbReference type="InterPro" id="IPR018253">
    <property type="entry name" value="DnaJ_domain_CS"/>
</dbReference>
<keyword evidence="4" id="KW-1133">Transmembrane helix</keyword>
<dbReference type="CDD" id="cd06257">
    <property type="entry name" value="DnaJ"/>
    <property type="match status" value="1"/>
</dbReference>
<dbReference type="PANTHER" id="PTHR43908:SF3">
    <property type="entry name" value="AT29763P-RELATED"/>
    <property type="match status" value="1"/>
</dbReference>
<dbReference type="InterPro" id="IPR001623">
    <property type="entry name" value="DnaJ_domain"/>
</dbReference>
<dbReference type="Proteomes" id="UP000007875">
    <property type="component" value="Unassembled WGS sequence"/>
</dbReference>
<dbReference type="STRING" id="51511.ENSCSAVP00000019028"/>
<dbReference type="GO" id="GO:0030544">
    <property type="term" value="F:Hsp70 protein binding"/>
    <property type="evidence" value="ECO:0007669"/>
    <property type="project" value="TreeGrafter"/>
</dbReference>
<dbReference type="InterPro" id="IPR051100">
    <property type="entry name" value="DnaJ_subfamily_B/C"/>
</dbReference>
<feature type="compositionally biased region" description="Polar residues" evidence="6">
    <location>
        <begin position="74"/>
        <end position="93"/>
    </location>
</feature>
<dbReference type="GO" id="GO:0005789">
    <property type="term" value="C:endoplasmic reticulum membrane"/>
    <property type="evidence" value="ECO:0007669"/>
    <property type="project" value="UniProtKB-SubCell"/>
</dbReference>
<evidence type="ECO:0000256" key="6">
    <source>
        <dbReference type="SAM" id="MobiDB-lite"/>
    </source>
</evidence>
<dbReference type="GeneTree" id="ENSGT00940000168650"/>
<organism evidence="8 9">
    <name type="scientific">Ciona savignyi</name>
    <name type="common">Pacific transparent sea squirt</name>
    <dbReference type="NCBI Taxonomy" id="51511"/>
    <lineage>
        <taxon>Eukaryota</taxon>
        <taxon>Metazoa</taxon>
        <taxon>Chordata</taxon>
        <taxon>Tunicata</taxon>
        <taxon>Ascidiacea</taxon>
        <taxon>Phlebobranchia</taxon>
        <taxon>Cionidae</taxon>
        <taxon>Ciona</taxon>
    </lineage>
</organism>
<dbReference type="eggNOG" id="KOG0714">
    <property type="taxonomic scope" value="Eukaryota"/>
</dbReference>
<dbReference type="PROSITE" id="PS50076">
    <property type="entry name" value="DNAJ_2"/>
    <property type="match status" value="1"/>
</dbReference>
<dbReference type="PANTHER" id="PTHR43908">
    <property type="entry name" value="AT29763P-RELATED"/>
    <property type="match status" value="1"/>
</dbReference>
<evidence type="ECO:0000256" key="3">
    <source>
        <dbReference type="ARBA" id="ARBA00022824"/>
    </source>
</evidence>
<evidence type="ECO:0000256" key="1">
    <source>
        <dbReference type="ARBA" id="ARBA00004389"/>
    </source>
</evidence>
<sequence>MEGNKEDAVKCYEIARNAFDSGDLNKALKFVNKSIRLYPSKKSNTLLNNITNERTKSKNGNKDTNGAMPDFSNLHGSSSATESKPTPTYTSAQRDLVKRINGCKDYYEILGVSKDASESDLKKAYRKMALQLHPDKNTAPGATDAFKAVGKAFSVLNDTQKRHQYDLYGPEGLTETTRRHRRNSDSDEWENDTAEFDPQELFNMFFGGQFPNGNVRVFRRGNTYYYSGNERRRQNRRENHEQQNNFGPLIQLLPLLVLFMVSIMSNMLISDPVYSLKYGGDYTFSQRTDNFQIQFFVKSDFSKQYKKGSVSLRHLEETVEADYIEHLRNMCYQERVNKENLRRKGIYFGSKDMIQKSEKYPTKSCDTLEQLFKRS</sequence>
<dbReference type="SUPFAM" id="SSF46565">
    <property type="entry name" value="Chaperone J-domain"/>
    <property type="match status" value="1"/>
</dbReference>
<dbReference type="SMART" id="SM00271">
    <property type="entry name" value="DnaJ"/>
    <property type="match status" value="1"/>
</dbReference>
<proteinExistence type="predicted"/>
<dbReference type="OMA" id="NKAPGAM"/>
<name>H2ZN62_CIOSA</name>
<evidence type="ECO:0000256" key="5">
    <source>
        <dbReference type="ARBA" id="ARBA00023136"/>
    </source>
</evidence>
<evidence type="ECO:0000259" key="7">
    <source>
        <dbReference type="PROSITE" id="PS50076"/>
    </source>
</evidence>
<dbReference type="InterPro" id="IPR015399">
    <property type="entry name" value="DUF1977_DnaJ-like"/>
</dbReference>
<dbReference type="PRINTS" id="PR00625">
    <property type="entry name" value="JDOMAIN"/>
</dbReference>
<dbReference type="PROSITE" id="PS00636">
    <property type="entry name" value="DNAJ_1"/>
    <property type="match status" value="1"/>
</dbReference>
<dbReference type="Ensembl" id="ENSCSAVT00000019235.1">
    <property type="protein sequence ID" value="ENSCSAVP00000019028.1"/>
    <property type="gene ID" value="ENSCSAVG00000011167.1"/>
</dbReference>
<accession>H2ZN62</accession>
<dbReference type="HOGENOM" id="CLU_043579_3_0_1"/>
<dbReference type="InterPro" id="IPR036869">
    <property type="entry name" value="J_dom_sf"/>
</dbReference>
<dbReference type="Pfam" id="PF00226">
    <property type="entry name" value="DnaJ"/>
    <property type="match status" value="1"/>
</dbReference>
<protein>
    <recommendedName>
        <fullName evidence="7">J domain-containing protein</fullName>
    </recommendedName>
</protein>
<dbReference type="Pfam" id="PF09320">
    <property type="entry name" value="DUF1977"/>
    <property type="match status" value="1"/>
</dbReference>
<feature type="region of interest" description="Disordered" evidence="6">
    <location>
        <begin position="48"/>
        <end position="93"/>
    </location>
</feature>
<keyword evidence="9" id="KW-1185">Reference proteome</keyword>
<evidence type="ECO:0000256" key="4">
    <source>
        <dbReference type="ARBA" id="ARBA00022989"/>
    </source>
</evidence>
<evidence type="ECO:0000313" key="8">
    <source>
        <dbReference type="Ensembl" id="ENSCSAVP00000019028.1"/>
    </source>
</evidence>
<keyword evidence="3" id="KW-0256">Endoplasmic reticulum</keyword>
<feature type="domain" description="J" evidence="7">
    <location>
        <begin position="105"/>
        <end position="169"/>
    </location>
</feature>
<reference evidence="9" key="1">
    <citation type="submission" date="2003-08" db="EMBL/GenBank/DDBJ databases">
        <authorList>
            <person name="Birren B."/>
            <person name="Nusbaum C."/>
            <person name="Abebe A."/>
            <person name="Abouelleil A."/>
            <person name="Adekoya E."/>
            <person name="Ait-zahra M."/>
            <person name="Allen N."/>
            <person name="Allen T."/>
            <person name="An P."/>
            <person name="Anderson M."/>
            <person name="Anderson S."/>
            <person name="Arachchi H."/>
            <person name="Armbruster J."/>
            <person name="Bachantsang P."/>
            <person name="Baldwin J."/>
            <person name="Barry A."/>
            <person name="Bayul T."/>
            <person name="Blitshsteyn B."/>
            <person name="Bloom T."/>
            <person name="Blye J."/>
            <person name="Boguslavskiy L."/>
            <person name="Borowsky M."/>
            <person name="Boukhgalter B."/>
            <person name="Brunache A."/>
            <person name="Butler J."/>
            <person name="Calixte N."/>
            <person name="Calvo S."/>
            <person name="Camarata J."/>
            <person name="Campo K."/>
            <person name="Chang J."/>
            <person name="Cheshatsang Y."/>
            <person name="Citroen M."/>
            <person name="Collymore A."/>
            <person name="Considine T."/>
            <person name="Cook A."/>
            <person name="Cooke P."/>
            <person name="Corum B."/>
            <person name="Cuomo C."/>
            <person name="David R."/>
            <person name="Dawoe T."/>
            <person name="Degray S."/>
            <person name="Dodge S."/>
            <person name="Dooley K."/>
            <person name="Dorje P."/>
            <person name="Dorjee K."/>
            <person name="Dorris L."/>
            <person name="Duffey N."/>
            <person name="Dupes A."/>
            <person name="Elkins T."/>
            <person name="Engels R."/>
            <person name="Erickson J."/>
            <person name="Farina A."/>
            <person name="Faro S."/>
            <person name="Ferreira P."/>
            <person name="Fischer H."/>
            <person name="Fitzgerald M."/>
            <person name="Foley K."/>
            <person name="Gage D."/>
            <person name="Galagan J."/>
            <person name="Gearin G."/>
            <person name="Gnerre S."/>
            <person name="Gnirke A."/>
            <person name="Goyette A."/>
            <person name="Graham J."/>
            <person name="Grandbois E."/>
            <person name="Gyaltsen K."/>
            <person name="Hafez N."/>
            <person name="Hagopian D."/>
            <person name="Hagos B."/>
            <person name="Hall J."/>
            <person name="Hatcher B."/>
            <person name="Heller A."/>
            <person name="Higgins H."/>
            <person name="Honan T."/>
            <person name="Horn A."/>
            <person name="Houde N."/>
            <person name="Hughes L."/>
            <person name="Hulme W."/>
            <person name="Husby E."/>
            <person name="Iliev I."/>
            <person name="Jaffe D."/>
            <person name="Jones C."/>
            <person name="Kamal M."/>
            <person name="Kamat A."/>
            <person name="Kamvysselis M."/>
            <person name="Karlsson E."/>
            <person name="Kells C."/>
            <person name="Kieu A."/>
            <person name="Kisner P."/>
            <person name="Kodira C."/>
            <person name="Kulbokas E."/>
            <person name="Labutti K."/>
            <person name="Lama D."/>
            <person name="Landers T."/>
            <person name="Leger J."/>
            <person name="Levine S."/>
            <person name="Lewis D."/>
            <person name="Lewis T."/>
            <person name="Lindblad-toh K."/>
            <person name="Liu X."/>
            <person name="Lokyitsang T."/>
            <person name="Lokyitsang Y."/>
            <person name="Lucien O."/>
            <person name="Lui A."/>
            <person name="Ma L.J."/>
            <person name="Mabbitt R."/>
            <person name="Macdonald J."/>
            <person name="Maclean C."/>
            <person name="Major J."/>
            <person name="Manning J."/>
            <person name="Marabella R."/>
            <person name="Maru K."/>
            <person name="Matthews C."/>
            <person name="Mauceli E."/>
            <person name="Mccarthy M."/>
            <person name="Mcdonough S."/>
            <person name="Mcghee T."/>
            <person name="Meldrim J."/>
            <person name="Meneus L."/>
            <person name="Mesirov J."/>
            <person name="Mihalev A."/>
            <person name="Mihova T."/>
            <person name="Mikkelsen T."/>
            <person name="Mlenga V."/>
            <person name="Moru K."/>
            <person name="Mozes J."/>
            <person name="Mulrain L."/>
            <person name="Munson G."/>
            <person name="Naylor J."/>
            <person name="Newes C."/>
            <person name="Nguyen C."/>
            <person name="Nguyen N."/>
            <person name="Nguyen T."/>
            <person name="Nicol R."/>
            <person name="Nielsen C."/>
            <person name="Nizzari M."/>
            <person name="Norbu C."/>
            <person name="Norbu N."/>
            <person name="O'donnell P."/>
            <person name="Okoawo O."/>
            <person name="O'leary S."/>
            <person name="Omotosho B."/>
            <person name="O'neill K."/>
            <person name="Osman S."/>
            <person name="Parker S."/>
            <person name="Perrin D."/>
            <person name="Phunkhang P."/>
            <person name="Piqani B."/>
            <person name="Purcell S."/>
            <person name="Rachupka T."/>
            <person name="Ramasamy U."/>
            <person name="Rameau R."/>
            <person name="Ray V."/>
            <person name="Raymond C."/>
            <person name="Retta R."/>
            <person name="Richardson S."/>
            <person name="Rise C."/>
            <person name="Rodriguez J."/>
            <person name="Rogers J."/>
            <person name="Rogov P."/>
            <person name="Rutman M."/>
            <person name="Schupbach R."/>
            <person name="Seaman C."/>
            <person name="Settipalli S."/>
            <person name="Sharpe T."/>
            <person name="Sheridan J."/>
            <person name="Sherpa N."/>
            <person name="Shi J."/>
            <person name="Smirnov S."/>
            <person name="Smith C."/>
            <person name="Sougnez C."/>
            <person name="Spencer B."/>
            <person name="Stalker J."/>
            <person name="Stange-thomann N."/>
            <person name="Stavropoulos S."/>
            <person name="Stetson K."/>
            <person name="Stone C."/>
            <person name="Stone S."/>
            <person name="Stubbs M."/>
            <person name="Talamas J."/>
            <person name="Tchuinga P."/>
            <person name="Tenzing P."/>
            <person name="Tesfaye S."/>
            <person name="Theodore J."/>
            <person name="Thoulutsang Y."/>
            <person name="Topham K."/>
            <person name="Towey S."/>
            <person name="Tsamla T."/>
            <person name="Tsomo N."/>
            <person name="Vallee D."/>
            <person name="Vassiliev H."/>
            <person name="Venkataraman V."/>
            <person name="Vinson J."/>
            <person name="Vo A."/>
            <person name="Wade C."/>
            <person name="Wang S."/>
            <person name="Wangchuk T."/>
            <person name="Wangdi T."/>
            <person name="Whittaker C."/>
            <person name="Wilkinson J."/>
            <person name="Wu Y."/>
            <person name="Wyman D."/>
            <person name="Yadav S."/>
            <person name="Yang S."/>
            <person name="Yang X."/>
            <person name="Yeager S."/>
            <person name="Yee E."/>
            <person name="Young G."/>
            <person name="Zainoun J."/>
            <person name="Zembeck L."/>
            <person name="Zimmer A."/>
            <person name="Zody M."/>
            <person name="Lander E."/>
        </authorList>
    </citation>
    <scope>NUCLEOTIDE SEQUENCE [LARGE SCALE GENOMIC DNA]</scope>
</reference>
<keyword evidence="5" id="KW-0472">Membrane</keyword>
<dbReference type="GO" id="GO:0071218">
    <property type="term" value="P:cellular response to misfolded protein"/>
    <property type="evidence" value="ECO:0007669"/>
    <property type="project" value="TreeGrafter"/>
</dbReference>
<dbReference type="InParanoid" id="H2ZN62"/>
<reference evidence="8" key="3">
    <citation type="submission" date="2025-09" db="UniProtKB">
        <authorList>
            <consortium name="Ensembl"/>
        </authorList>
    </citation>
    <scope>IDENTIFICATION</scope>
</reference>
<dbReference type="Gene3D" id="1.10.287.110">
    <property type="entry name" value="DnaJ domain"/>
    <property type="match status" value="1"/>
</dbReference>
<dbReference type="AlphaFoldDB" id="H2ZN62"/>
<keyword evidence="2" id="KW-0812">Transmembrane</keyword>
<reference evidence="8" key="2">
    <citation type="submission" date="2025-08" db="UniProtKB">
        <authorList>
            <consortium name="Ensembl"/>
        </authorList>
    </citation>
    <scope>IDENTIFICATION</scope>
</reference>